<feature type="coiled-coil region" evidence="1">
    <location>
        <begin position="567"/>
        <end position="594"/>
    </location>
</feature>
<dbReference type="Proteomes" id="UP001642409">
    <property type="component" value="Unassembled WGS sequence"/>
</dbReference>
<reference evidence="3 5" key="2">
    <citation type="submission" date="2024-07" db="EMBL/GenBank/DDBJ databases">
        <authorList>
            <person name="Akdeniz Z."/>
        </authorList>
    </citation>
    <scope>NUCLEOTIDE SEQUENCE [LARGE SCALE GENOMIC DNA]</scope>
</reference>
<dbReference type="EMBL" id="CATOUU010000660">
    <property type="protein sequence ID" value="CAI9938992.1"/>
    <property type="molecule type" value="Genomic_DNA"/>
</dbReference>
<proteinExistence type="predicted"/>
<evidence type="ECO:0000313" key="4">
    <source>
        <dbReference type="EMBL" id="CAL6023044.1"/>
    </source>
</evidence>
<keyword evidence="5" id="KW-1185">Reference proteome</keyword>
<evidence type="ECO:0000313" key="2">
    <source>
        <dbReference type="EMBL" id="CAI9938992.1"/>
    </source>
</evidence>
<sequence length="632" mass="72999">MLLERILRKRYQARKVCKDNDNRLEDRTKPDISIVVNEFRFIWILESLEILISIGTKRIKMVTRSKLFRLQSVRTLTIHQKSREFLEEFRVNFETIYEEIGYMISTSQTHRAELMYRKKVVQRGKNIAKSMSRNPVPTALPPQQTVIHEKGMMMFYWIKINQKTQLYQQMYLLCSIFQAKQLTTKQYGICSKMLLVDTKQYEYCLKSKQLNRININKEIQLSTFTNTVFIYNDIVTKSNILLNVNTMNTFAVFGLNDNNQQISDSLINVTVMYDIIYGSLICIKCDITLKNSNLLYEAGGSQISTLMQESLHYIIVVNSSIQFRFDAITCGGLVYKLSEANLLFSILNTALIGFNFQDNINNGNIISYLSITQIVDVQQLYLCSNIVNHIGVHSSISIIFLSQPIITCNLCNASQIPVYGKCANGLINGKINSDGVYVCFYPFFFNNSQCSCSFGYLLNNSQCINLFEELTNINVQLQQLQQYQLDISLQIEHNFIDISNDIKDSKYLFMTKISEINSSMMLQQYTSNQKLDNINQTLLQQTNITNFNIQAINSSLYNEIQYLQMQVSRQQNNITSQQQQIQELTQIINQIQKTTFSVTEIQWEHSHCSPQYKLCFNGVCVNVIGTGVCNFP</sequence>
<protein>
    <submittedName>
        <fullName evidence="3">Hypothetical_protein</fullName>
    </submittedName>
</protein>
<keyword evidence="1" id="KW-0175">Coiled coil</keyword>
<dbReference type="EMBL" id="CAXDID020000092">
    <property type="protein sequence ID" value="CAL6023044.1"/>
    <property type="molecule type" value="Genomic_DNA"/>
</dbReference>
<dbReference type="AlphaFoldDB" id="A0AA86PIM8"/>
<dbReference type="EMBL" id="CAXDID020000090">
    <property type="protein sequence ID" value="CAL6021927.1"/>
    <property type="molecule type" value="Genomic_DNA"/>
</dbReference>
<comment type="caution">
    <text evidence="2">The sequence shown here is derived from an EMBL/GenBank/DDBJ whole genome shotgun (WGS) entry which is preliminary data.</text>
</comment>
<gene>
    <name evidence="2" type="ORF">HINF_LOCUS26637</name>
    <name evidence="3" type="ORF">HINF_LOCUS28400</name>
    <name evidence="4" type="ORF">HINF_LOCUS28941</name>
</gene>
<reference evidence="2" key="1">
    <citation type="submission" date="2023-06" db="EMBL/GenBank/DDBJ databases">
        <authorList>
            <person name="Kurt Z."/>
        </authorList>
    </citation>
    <scope>NUCLEOTIDE SEQUENCE</scope>
</reference>
<accession>A0AA86PIM8</accession>
<evidence type="ECO:0000256" key="1">
    <source>
        <dbReference type="SAM" id="Coils"/>
    </source>
</evidence>
<evidence type="ECO:0000313" key="5">
    <source>
        <dbReference type="Proteomes" id="UP001642409"/>
    </source>
</evidence>
<evidence type="ECO:0000313" key="3">
    <source>
        <dbReference type="EMBL" id="CAL6021927.1"/>
    </source>
</evidence>
<name>A0AA86PIM8_9EUKA</name>
<organism evidence="2">
    <name type="scientific">Hexamita inflata</name>
    <dbReference type="NCBI Taxonomy" id="28002"/>
    <lineage>
        <taxon>Eukaryota</taxon>
        <taxon>Metamonada</taxon>
        <taxon>Diplomonadida</taxon>
        <taxon>Hexamitidae</taxon>
        <taxon>Hexamitinae</taxon>
        <taxon>Hexamita</taxon>
    </lineage>
</organism>